<protein>
    <submittedName>
        <fullName evidence="1">Uncharacterized protein</fullName>
    </submittedName>
</protein>
<comment type="caution">
    <text evidence="1">The sequence shown here is derived from an EMBL/GenBank/DDBJ whole genome shotgun (WGS) entry which is preliminary data.</text>
</comment>
<sequence length="214" mass="21406">MQSKLLLAATAATGAMAVRDLSGALPEQLRRAELAARDQTECLAVYAKHSTLLDDFPEAPTALATATDIPIPTLTDPCVFPTITGPVGAVITSYSSALQSWQDAHITELRSLYFACSDVPQFSQVIQQYSAVICSTALDVITSTGASNGTATATGTATSGATGAGETTAAPTGTDASASDAAATSSSFNAAPKETGFVVAAAAAAAGIVGAVML</sequence>
<evidence type="ECO:0000313" key="1">
    <source>
        <dbReference type="EMBL" id="KAL0933441.1"/>
    </source>
</evidence>
<accession>A0ACC3YP10</accession>
<dbReference type="Proteomes" id="UP000805649">
    <property type="component" value="Unassembled WGS sequence"/>
</dbReference>
<gene>
    <name evidence="1" type="ORF">CTRU02_212404</name>
</gene>
<evidence type="ECO:0000313" key="2">
    <source>
        <dbReference type="Proteomes" id="UP000805649"/>
    </source>
</evidence>
<keyword evidence="2" id="KW-1185">Reference proteome</keyword>
<dbReference type="EMBL" id="VUJX02000008">
    <property type="protein sequence ID" value="KAL0933441.1"/>
    <property type="molecule type" value="Genomic_DNA"/>
</dbReference>
<reference evidence="1 2" key="1">
    <citation type="journal article" date="2020" name="Phytopathology">
        <title>Genome Sequence Resources of Colletotrichum truncatum, C. plurivorum, C. musicola, and C. sojae: Four Species Pathogenic to Soybean (Glycine max).</title>
        <authorList>
            <person name="Rogerio F."/>
            <person name="Boufleur T.R."/>
            <person name="Ciampi-Guillardi M."/>
            <person name="Sukno S.A."/>
            <person name="Thon M.R."/>
            <person name="Massola Junior N.S."/>
            <person name="Baroncelli R."/>
        </authorList>
    </citation>
    <scope>NUCLEOTIDE SEQUENCE [LARGE SCALE GENOMIC DNA]</scope>
    <source>
        <strain evidence="1 2">CMES1059</strain>
    </source>
</reference>
<organism evidence="1 2">
    <name type="scientific">Colletotrichum truncatum</name>
    <name type="common">Anthracnose fungus</name>
    <name type="synonym">Colletotrichum capsici</name>
    <dbReference type="NCBI Taxonomy" id="5467"/>
    <lineage>
        <taxon>Eukaryota</taxon>
        <taxon>Fungi</taxon>
        <taxon>Dikarya</taxon>
        <taxon>Ascomycota</taxon>
        <taxon>Pezizomycotina</taxon>
        <taxon>Sordariomycetes</taxon>
        <taxon>Hypocreomycetidae</taxon>
        <taxon>Glomerellales</taxon>
        <taxon>Glomerellaceae</taxon>
        <taxon>Colletotrichum</taxon>
        <taxon>Colletotrichum truncatum species complex</taxon>
    </lineage>
</organism>
<name>A0ACC3YP10_COLTU</name>
<proteinExistence type="predicted"/>